<dbReference type="PROSITE" id="PS51257">
    <property type="entry name" value="PROKAR_LIPOPROTEIN"/>
    <property type="match status" value="1"/>
</dbReference>
<keyword evidence="11" id="KW-1185">Reference proteome</keyword>
<evidence type="ECO:0000313" key="11">
    <source>
        <dbReference type="Proteomes" id="UP001549749"/>
    </source>
</evidence>
<feature type="signal peptide" evidence="8">
    <location>
        <begin position="1"/>
        <end position="25"/>
    </location>
</feature>
<name>A0ABV2T0Z1_9BACT</name>
<dbReference type="Gene3D" id="3.20.20.80">
    <property type="entry name" value="Glycosidases"/>
    <property type="match status" value="1"/>
</dbReference>
<evidence type="ECO:0000313" key="10">
    <source>
        <dbReference type="EMBL" id="MET6996687.1"/>
    </source>
</evidence>
<dbReference type="PANTHER" id="PTHR31297">
    <property type="entry name" value="GLUCAN ENDO-1,6-BETA-GLUCOSIDASE B"/>
    <property type="match status" value="1"/>
</dbReference>
<evidence type="ECO:0000256" key="4">
    <source>
        <dbReference type="ARBA" id="ARBA00023277"/>
    </source>
</evidence>
<organism evidence="10 11">
    <name type="scientific">Chitinophaga defluvii</name>
    <dbReference type="NCBI Taxonomy" id="3163343"/>
    <lineage>
        <taxon>Bacteria</taxon>
        <taxon>Pseudomonadati</taxon>
        <taxon>Bacteroidota</taxon>
        <taxon>Chitinophagia</taxon>
        <taxon>Chitinophagales</taxon>
        <taxon>Chitinophagaceae</taxon>
        <taxon>Chitinophaga</taxon>
    </lineage>
</organism>
<evidence type="ECO:0000256" key="1">
    <source>
        <dbReference type="ARBA" id="ARBA00005641"/>
    </source>
</evidence>
<evidence type="ECO:0000256" key="2">
    <source>
        <dbReference type="ARBA" id="ARBA00022801"/>
    </source>
</evidence>
<dbReference type="PROSITE" id="PS00659">
    <property type="entry name" value="GLYCOSYL_HYDROL_F5"/>
    <property type="match status" value="1"/>
</dbReference>
<keyword evidence="5 7" id="KW-0326">Glycosidase</keyword>
<evidence type="ECO:0000256" key="5">
    <source>
        <dbReference type="ARBA" id="ARBA00023295"/>
    </source>
</evidence>
<proteinExistence type="inferred from homology"/>
<evidence type="ECO:0000256" key="8">
    <source>
        <dbReference type="SAM" id="SignalP"/>
    </source>
</evidence>
<dbReference type="Proteomes" id="UP001549749">
    <property type="component" value="Unassembled WGS sequence"/>
</dbReference>
<feature type="chain" id="PRO_5046475288" evidence="8">
    <location>
        <begin position="26"/>
        <end position="376"/>
    </location>
</feature>
<dbReference type="InterPro" id="IPR050386">
    <property type="entry name" value="Glycosyl_hydrolase_5"/>
</dbReference>
<protein>
    <submittedName>
        <fullName evidence="10">Cellulase family glycosylhydrolase</fullName>
    </submittedName>
</protein>
<feature type="domain" description="Glycoside hydrolase family 5" evidence="9">
    <location>
        <begin position="67"/>
        <end position="351"/>
    </location>
</feature>
<evidence type="ECO:0000256" key="3">
    <source>
        <dbReference type="ARBA" id="ARBA00023001"/>
    </source>
</evidence>
<dbReference type="InterPro" id="IPR001547">
    <property type="entry name" value="Glyco_hydro_5"/>
</dbReference>
<gene>
    <name evidence="10" type="ORF">ABR189_04890</name>
</gene>
<evidence type="ECO:0000259" key="9">
    <source>
        <dbReference type="Pfam" id="PF00150"/>
    </source>
</evidence>
<dbReference type="PANTHER" id="PTHR31297:SF41">
    <property type="entry name" value="ENDOGLUCANASE, PUTATIVE (AFU_ORTHOLOGUE AFUA_5G01830)-RELATED"/>
    <property type="match status" value="1"/>
</dbReference>
<reference evidence="10 11" key="1">
    <citation type="submission" date="2024-06" db="EMBL/GenBank/DDBJ databases">
        <title>Chitinophaga defluvii sp. nov., isolated from municipal sewage.</title>
        <authorList>
            <person name="Zhang L."/>
        </authorList>
    </citation>
    <scope>NUCLEOTIDE SEQUENCE [LARGE SCALE GENOMIC DNA]</scope>
    <source>
        <strain evidence="10 11">H8</strain>
    </source>
</reference>
<keyword evidence="6" id="KW-0624">Polysaccharide degradation</keyword>
<sequence length="376" mass="43488">MKKHTLFILLATLLLVLSCSGKQEAGNFSTVKQEHVISNPFDIRKGINIAHWLSQSNRRGQERDQYLQEHEIKNLATLGFDHIRLPVDEAQLFTAEGELDTETVQLLHRAIGWCKKYHLRVIVDLHILHSHDFGNAIRPLWTSKEARDQFENLWLQLNSELRQYPNDLVAYELLNEPVAPDNEVWNELANRVIRIIRAAAPQRVLFIGANQYNNIDHLKQLDIPAGDPNIVLSFHWYEPYPLTHYRASWTPFAHLHIPVIYPGVPVTSADYARLEETDQWKLKPYQHIYSKETIKSQIQAAFHLARKRGLSLHCGEFGCLPAADAASRYRWYQDLVSIFTAFNIPYTAWEYKEIFGFSDRSGAIKDSTLLNILVQK</sequence>
<dbReference type="RefSeq" id="WP_354659328.1">
    <property type="nucleotide sequence ID" value="NZ_JBEXAC010000001.1"/>
</dbReference>
<dbReference type="InterPro" id="IPR017853">
    <property type="entry name" value="GH"/>
</dbReference>
<comment type="caution">
    <text evidence="10">The sequence shown here is derived from an EMBL/GenBank/DDBJ whole genome shotgun (WGS) entry which is preliminary data.</text>
</comment>
<evidence type="ECO:0000256" key="6">
    <source>
        <dbReference type="ARBA" id="ARBA00023326"/>
    </source>
</evidence>
<dbReference type="Pfam" id="PF00150">
    <property type="entry name" value="Cellulase"/>
    <property type="match status" value="1"/>
</dbReference>
<keyword evidence="2 7" id="KW-0378">Hydrolase</keyword>
<dbReference type="EMBL" id="JBEXAC010000001">
    <property type="protein sequence ID" value="MET6996687.1"/>
    <property type="molecule type" value="Genomic_DNA"/>
</dbReference>
<dbReference type="InterPro" id="IPR018087">
    <property type="entry name" value="Glyco_hydro_5_CS"/>
</dbReference>
<comment type="similarity">
    <text evidence="1 7">Belongs to the glycosyl hydrolase 5 (cellulase A) family.</text>
</comment>
<keyword evidence="4" id="KW-0119">Carbohydrate metabolism</keyword>
<evidence type="ECO:0000256" key="7">
    <source>
        <dbReference type="RuleBase" id="RU361153"/>
    </source>
</evidence>
<keyword evidence="3" id="KW-0136">Cellulose degradation</keyword>
<dbReference type="SUPFAM" id="SSF51445">
    <property type="entry name" value="(Trans)glycosidases"/>
    <property type="match status" value="1"/>
</dbReference>
<accession>A0ABV2T0Z1</accession>
<keyword evidence="8" id="KW-0732">Signal</keyword>